<keyword evidence="1" id="KW-0254">Endocytosis</keyword>
<dbReference type="Pfam" id="PF00611">
    <property type="entry name" value="FCH"/>
    <property type="match status" value="1"/>
</dbReference>
<dbReference type="GO" id="GO:0005886">
    <property type="term" value="C:plasma membrane"/>
    <property type="evidence" value="ECO:0007669"/>
    <property type="project" value="TreeGrafter"/>
</dbReference>
<evidence type="ECO:0000259" key="4">
    <source>
        <dbReference type="PROSITE" id="PS51072"/>
    </source>
</evidence>
<proteinExistence type="predicted"/>
<dbReference type="GO" id="GO:0072583">
    <property type="term" value="P:clathrin-dependent endocytosis"/>
    <property type="evidence" value="ECO:0007669"/>
    <property type="project" value="TreeGrafter"/>
</dbReference>
<feature type="region of interest" description="Disordered" evidence="3">
    <location>
        <begin position="273"/>
        <end position="302"/>
    </location>
</feature>
<dbReference type="AlphaFoldDB" id="A0A9N8VDN3"/>
<protein>
    <submittedName>
        <fullName evidence="6">8564_t:CDS:1</fullName>
    </submittedName>
</protein>
<gene>
    <name evidence="6" type="ORF">DEBURN_LOCUS1905</name>
</gene>
<evidence type="ECO:0000313" key="7">
    <source>
        <dbReference type="Proteomes" id="UP000789706"/>
    </source>
</evidence>
<reference evidence="6" key="1">
    <citation type="submission" date="2021-06" db="EMBL/GenBank/DDBJ databases">
        <authorList>
            <person name="Kallberg Y."/>
            <person name="Tangrot J."/>
            <person name="Rosling A."/>
        </authorList>
    </citation>
    <scope>NUCLEOTIDE SEQUENCE</scope>
    <source>
        <strain evidence="6">AZ414A</strain>
    </source>
</reference>
<keyword evidence="2" id="KW-0175">Coiled coil</keyword>
<dbReference type="Proteomes" id="UP000789706">
    <property type="component" value="Unassembled WGS sequence"/>
</dbReference>
<feature type="domain" description="MHD" evidence="4">
    <location>
        <begin position="357"/>
        <end position="641"/>
    </location>
</feature>
<dbReference type="OrthoDB" id="27823at2759"/>
<evidence type="ECO:0000256" key="1">
    <source>
        <dbReference type="ARBA" id="ARBA00022583"/>
    </source>
</evidence>
<dbReference type="Gene3D" id="1.20.1270.60">
    <property type="entry name" value="Arfaptin homology (AH) domain/BAR domain"/>
    <property type="match status" value="1"/>
</dbReference>
<organism evidence="6 7">
    <name type="scientific">Diversispora eburnea</name>
    <dbReference type="NCBI Taxonomy" id="1213867"/>
    <lineage>
        <taxon>Eukaryota</taxon>
        <taxon>Fungi</taxon>
        <taxon>Fungi incertae sedis</taxon>
        <taxon>Mucoromycota</taxon>
        <taxon>Glomeromycotina</taxon>
        <taxon>Glomeromycetes</taxon>
        <taxon>Diversisporales</taxon>
        <taxon>Diversisporaceae</taxon>
        <taxon>Diversispora</taxon>
    </lineage>
</organism>
<dbReference type="PANTHER" id="PTHR23065:SF57">
    <property type="entry name" value="GROWTH ARREST-SPECIFIC PROTEIN 7"/>
    <property type="match status" value="1"/>
</dbReference>
<accession>A0A9N8VDN3</accession>
<dbReference type="InterPro" id="IPR031160">
    <property type="entry name" value="F_BAR_dom"/>
</dbReference>
<dbReference type="InterPro" id="IPR027267">
    <property type="entry name" value="AH/BAR_dom_sf"/>
</dbReference>
<dbReference type="EMBL" id="CAJVPK010000095">
    <property type="protein sequence ID" value="CAG8447636.1"/>
    <property type="molecule type" value="Genomic_DNA"/>
</dbReference>
<evidence type="ECO:0000313" key="6">
    <source>
        <dbReference type="EMBL" id="CAG8447636.1"/>
    </source>
</evidence>
<dbReference type="Pfam" id="PF10291">
    <property type="entry name" value="muHD"/>
    <property type="match status" value="1"/>
</dbReference>
<evidence type="ECO:0000259" key="5">
    <source>
        <dbReference type="PROSITE" id="PS51741"/>
    </source>
</evidence>
<dbReference type="SUPFAM" id="SSF103657">
    <property type="entry name" value="BAR/IMD domain-like"/>
    <property type="match status" value="1"/>
</dbReference>
<dbReference type="PROSITE" id="PS51741">
    <property type="entry name" value="F_BAR"/>
    <property type="match status" value="1"/>
</dbReference>
<feature type="compositionally biased region" description="Low complexity" evidence="3">
    <location>
        <begin position="564"/>
        <end position="592"/>
    </location>
</feature>
<evidence type="ECO:0000256" key="3">
    <source>
        <dbReference type="SAM" id="MobiDB-lite"/>
    </source>
</evidence>
<feature type="region of interest" description="Disordered" evidence="3">
    <location>
        <begin position="388"/>
        <end position="415"/>
    </location>
</feature>
<keyword evidence="7" id="KW-1185">Reference proteome</keyword>
<comment type="caution">
    <text evidence="6">The sequence shown here is derived from an EMBL/GenBank/DDBJ whole genome shotgun (WGS) entry which is preliminary data.</text>
</comment>
<feature type="region of interest" description="Disordered" evidence="3">
    <location>
        <begin position="564"/>
        <end position="607"/>
    </location>
</feature>
<evidence type="ECO:0000256" key="2">
    <source>
        <dbReference type="PROSITE-ProRule" id="PRU01077"/>
    </source>
</evidence>
<dbReference type="GO" id="GO:0048268">
    <property type="term" value="P:clathrin coat assembly"/>
    <property type="evidence" value="ECO:0007669"/>
    <property type="project" value="TreeGrafter"/>
</dbReference>
<sequence>MELRSPSFDKFKSNNITQQEIPKNQTEMPFIQAFLNDRPKLSFDTVQLRLRNAKTLNHEIGEYFKERVIIEDNYIKSIQRLANKTFVADRAYMGTFTSIWDTLFNELMETATLHSFYVTKISDEIETPLREMTIADPKWTQLKQEEPNLSKLAKEYEERVSKVNKFKTKKEKLSGKRAETSENKLIEAQKALEQIKDEWHSEWSKYLETMQAEAYQKRVEISEKNLSTIMEFNVQDEIVDFCSKAIEGNLSHIELNNSGNSLKNAFVTIGTMRRKRTPSHNSENLHPSKSENDSTRNGINILRNSSSHTSFTFSNENSFSSPVEISSPGEISYSPVEISSSPGEISSSPVEISIVPEKALRVEIKPTSTEINEADAAAAMSHVISTLKSTPAFKNRPPRGRRDRNTYYPDNNLSVDQPSPLNLQSSYRRSNISIIETINVMTKAGNVTKLLITGEIMAVIKYQVHIDPENKNSYLPLQIIPQWKCESNKTSLVIAYQINPECKLITTAETAADRKLSKLSDISFIIPVDGDVVYVQSKPTGIWSTEKNWMYWQLEDIDLTSTTTSTATTPITPTTPIIPTTTGAAAPETPSTPFTPMIPSPSNSTSSLDQKKIIARFGTNKTSQPAPAAVKFVCKGQLLSNISLEINVKLLVGNL</sequence>
<feature type="domain" description="F-BAR" evidence="5">
    <location>
        <begin position="28"/>
        <end position="281"/>
    </location>
</feature>
<dbReference type="PANTHER" id="PTHR23065">
    <property type="entry name" value="PROLINE-SERINE-THREONINE PHOSPHATASE INTERACTING PROTEIN 1"/>
    <property type="match status" value="1"/>
</dbReference>
<dbReference type="InterPro" id="IPR018808">
    <property type="entry name" value="Muniscin_C"/>
</dbReference>
<dbReference type="InterPro" id="IPR001060">
    <property type="entry name" value="FCH_dom"/>
</dbReference>
<dbReference type="PROSITE" id="PS51072">
    <property type="entry name" value="MHD"/>
    <property type="match status" value="1"/>
</dbReference>
<dbReference type="GO" id="GO:0005905">
    <property type="term" value="C:clathrin-coated pit"/>
    <property type="evidence" value="ECO:0007669"/>
    <property type="project" value="TreeGrafter"/>
</dbReference>
<dbReference type="GO" id="GO:0030136">
    <property type="term" value="C:clathrin-coated vesicle"/>
    <property type="evidence" value="ECO:0007669"/>
    <property type="project" value="TreeGrafter"/>
</dbReference>
<name>A0A9N8VDN3_9GLOM</name>
<dbReference type="InterPro" id="IPR028565">
    <property type="entry name" value="MHD"/>
</dbReference>